<feature type="region of interest" description="Disordered" evidence="2">
    <location>
        <begin position="180"/>
        <end position="261"/>
    </location>
</feature>
<evidence type="ECO:0000256" key="1">
    <source>
        <dbReference type="ARBA" id="ARBA00005536"/>
    </source>
</evidence>
<feature type="compositionally biased region" description="Polar residues" evidence="2">
    <location>
        <begin position="288"/>
        <end position="297"/>
    </location>
</feature>
<evidence type="ECO:0000313" key="4">
    <source>
        <dbReference type="Proteomes" id="UP001454036"/>
    </source>
</evidence>
<protein>
    <recommendedName>
        <fullName evidence="5">Regulator of Vps4 activity in the MVB pathway protein</fullName>
    </recommendedName>
</protein>
<dbReference type="GO" id="GO:0015031">
    <property type="term" value="P:protein transport"/>
    <property type="evidence" value="ECO:0007669"/>
    <property type="project" value="InterPro"/>
</dbReference>
<dbReference type="FunFam" id="1.20.1260.60:FF:000002">
    <property type="entry name" value="Vacuolar protein sorting-associated protein IST1"/>
    <property type="match status" value="1"/>
</dbReference>
<dbReference type="Gene3D" id="1.20.1260.60">
    <property type="entry name" value="Vacuolar protein sorting-associated protein Ist1"/>
    <property type="match status" value="1"/>
</dbReference>
<dbReference type="InterPro" id="IPR005061">
    <property type="entry name" value="Ist1"/>
</dbReference>
<proteinExistence type="inferred from homology"/>
<name>A0AAV3QB42_LITER</name>
<dbReference type="Pfam" id="PF03398">
    <property type="entry name" value="Ist1"/>
    <property type="match status" value="1"/>
</dbReference>
<keyword evidence="4" id="KW-1185">Reference proteome</keyword>
<dbReference type="EMBL" id="BAABME010003703">
    <property type="protein sequence ID" value="GAA0159830.1"/>
    <property type="molecule type" value="Genomic_DNA"/>
</dbReference>
<feature type="region of interest" description="Disordered" evidence="2">
    <location>
        <begin position="288"/>
        <end position="319"/>
    </location>
</feature>
<reference evidence="3 4" key="1">
    <citation type="submission" date="2024-01" db="EMBL/GenBank/DDBJ databases">
        <title>The complete chloroplast genome sequence of Lithospermum erythrorhizon: insights into the phylogenetic relationship among Boraginaceae species and the maternal lineages of purple gromwells.</title>
        <authorList>
            <person name="Okada T."/>
            <person name="Watanabe K."/>
        </authorList>
    </citation>
    <scope>NUCLEOTIDE SEQUENCE [LARGE SCALE GENOMIC DNA]</scope>
</reference>
<comment type="similarity">
    <text evidence="1">Belongs to the IST1 family.</text>
</comment>
<gene>
    <name evidence="3" type="ORF">LIER_16526</name>
</gene>
<evidence type="ECO:0000256" key="2">
    <source>
        <dbReference type="SAM" id="MobiDB-lite"/>
    </source>
</evidence>
<organism evidence="3 4">
    <name type="scientific">Lithospermum erythrorhizon</name>
    <name type="common">Purple gromwell</name>
    <name type="synonym">Lithospermum officinale var. erythrorhizon</name>
    <dbReference type="NCBI Taxonomy" id="34254"/>
    <lineage>
        <taxon>Eukaryota</taxon>
        <taxon>Viridiplantae</taxon>
        <taxon>Streptophyta</taxon>
        <taxon>Embryophyta</taxon>
        <taxon>Tracheophyta</taxon>
        <taxon>Spermatophyta</taxon>
        <taxon>Magnoliopsida</taxon>
        <taxon>eudicotyledons</taxon>
        <taxon>Gunneridae</taxon>
        <taxon>Pentapetalae</taxon>
        <taxon>asterids</taxon>
        <taxon>lamiids</taxon>
        <taxon>Boraginales</taxon>
        <taxon>Boraginaceae</taxon>
        <taxon>Boraginoideae</taxon>
        <taxon>Lithospermeae</taxon>
        <taxon>Lithospermum</taxon>
    </lineage>
</organism>
<sequence>MFGKSKFCKKCTLATKLTIRRLELIKKKRNAMQRYLKNDIVDLLKNGLDKNAYDRAEGFLVEQNLTYCYEFVEKFIGQILNNVPVMDKQGECPEDSREAVSSLIFAAARFADLPDLRDLRRIFTERYGTSLDSYANKEFVDRLKLTHPTKDIKLQLLQDIAEESGVQWNRNDAEGKLFKHLPQGTEHSSPQKNKEHRTPFIDIPQGGRKQVAKENVDDNEILQDKAISPPPYRTSYVDQTRKDDKGLGVADFHNRDERDNKIPKPVSVRRTRSKLMYNEDDVGVSSVKNEQSCQKSGQMGYGSCDDVSTSVEQQDTKGERHIRSCSALPQISKLPDYDDLVARFSAIRKVH</sequence>
<accession>A0AAV3QB42</accession>
<feature type="compositionally biased region" description="Basic and acidic residues" evidence="2">
    <location>
        <begin position="239"/>
        <end position="261"/>
    </location>
</feature>
<evidence type="ECO:0000313" key="3">
    <source>
        <dbReference type="EMBL" id="GAA0159830.1"/>
    </source>
</evidence>
<dbReference type="PANTHER" id="PTHR12161:SF14">
    <property type="entry name" value="REGULATOR OF VPS4 ACTIVITY IN THE MVB PATHWAY PROTEIN"/>
    <property type="match status" value="1"/>
</dbReference>
<dbReference type="InterPro" id="IPR042277">
    <property type="entry name" value="IST1-like"/>
</dbReference>
<evidence type="ECO:0008006" key="5">
    <source>
        <dbReference type="Google" id="ProtNLM"/>
    </source>
</evidence>
<dbReference type="Proteomes" id="UP001454036">
    <property type="component" value="Unassembled WGS sequence"/>
</dbReference>
<comment type="caution">
    <text evidence="3">The sequence shown here is derived from an EMBL/GenBank/DDBJ whole genome shotgun (WGS) entry which is preliminary data.</text>
</comment>
<dbReference type="AlphaFoldDB" id="A0AAV3QB42"/>
<dbReference type="PANTHER" id="PTHR12161">
    <property type="entry name" value="IST1 FAMILY MEMBER"/>
    <property type="match status" value="1"/>
</dbReference>